<keyword evidence="6 17" id="KW-0812">Transmembrane</keyword>
<evidence type="ECO:0000256" key="18">
    <source>
        <dbReference type="SAM" id="SignalP"/>
    </source>
</evidence>
<feature type="transmembrane region" description="Helical" evidence="17">
    <location>
        <begin position="360"/>
        <end position="385"/>
    </location>
</feature>
<evidence type="ECO:0000256" key="11">
    <source>
        <dbReference type="ARBA" id="ARBA00023136"/>
    </source>
</evidence>
<feature type="region of interest" description="Disordered" evidence="16">
    <location>
        <begin position="605"/>
        <end position="625"/>
    </location>
</feature>
<keyword evidence="9" id="KW-0418">Kinase</keyword>
<dbReference type="Gene3D" id="3.80.10.10">
    <property type="entry name" value="Ribonuclease Inhibitor"/>
    <property type="match status" value="2"/>
</dbReference>
<evidence type="ECO:0000256" key="2">
    <source>
        <dbReference type="ARBA" id="ARBA00012513"/>
    </source>
</evidence>
<dbReference type="GO" id="GO:0016020">
    <property type="term" value="C:membrane"/>
    <property type="evidence" value="ECO:0007669"/>
    <property type="project" value="UniProtKB-SubCell"/>
</dbReference>
<dbReference type="Proteomes" id="UP000825729">
    <property type="component" value="Unassembled WGS sequence"/>
</dbReference>
<evidence type="ECO:0000256" key="14">
    <source>
        <dbReference type="ARBA" id="ARBA00047899"/>
    </source>
</evidence>
<evidence type="ECO:0000256" key="7">
    <source>
        <dbReference type="ARBA" id="ARBA00022729"/>
    </source>
</evidence>
<keyword evidence="13" id="KW-0325">Glycoprotein</keyword>
<dbReference type="GO" id="GO:0004674">
    <property type="term" value="F:protein serine/threonine kinase activity"/>
    <property type="evidence" value="ECO:0007669"/>
    <property type="project" value="UniProtKB-KW"/>
</dbReference>
<evidence type="ECO:0000256" key="15">
    <source>
        <dbReference type="ARBA" id="ARBA00048679"/>
    </source>
</evidence>
<keyword evidence="10 17" id="KW-1133">Transmembrane helix</keyword>
<keyword evidence="8" id="KW-0677">Repeat</keyword>
<dbReference type="SUPFAM" id="SSF56112">
    <property type="entry name" value="Protein kinase-like (PK-like)"/>
    <property type="match status" value="1"/>
</dbReference>
<dbReference type="Pfam" id="PF00560">
    <property type="entry name" value="LRR_1"/>
    <property type="match status" value="1"/>
</dbReference>
<dbReference type="SUPFAM" id="SSF52058">
    <property type="entry name" value="L domain-like"/>
    <property type="match status" value="1"/>
</dbReference>
<dbReference type="InterPro" id="IPR051824">
    <property type="entry name" value="LRR_Rcpt-Like_S/T_Kinase"/>
</dbReference>
<feature type="signal peptide" evidence="18">
    <location>
        <begin position="1"/>
        <end position="26"/>
    </location>
</feature>
<comment type="catalytic activity">
    <reaction evidence="15">
        <text>L-seryl-[protein] + ATP = O-phospho-L-seryl-[protein] + ADP + H(+)</text>
        <dbReference type="Rhea" id="RHEA:17989"/>
        <dbReference type="Rhea" id="RHEA-COMP:9863"/>
        <dbReference type="Rhea" id="RHEA-COMP:11604"/>
        <dbReference type="ChEBI" id="CHEBI:15378"/>
        <dbReference type="ChEBI" id="CHEBI:29999"/>
        <dbReference type="ChEBI" id="CHEBI:30616"/>
        <dbReference type="ChEBI" id="CHEBI:83421"/>
        <dbReference type="ChEBI" id="CHEBI:456216"/>
        <dbReference type="EC" id="2.7.11.1"/>
    </reaction>
</comment>
<feature type="chain" id="PRO_5043518467" description="non-specific serine/threonine protein kinase" evidence="18">
    <location>
        <begin position="27"/>
        <end position="741"/>
    </location>
</feature>
<evidence type="ECO:0000256" key="16">
    <source>
        <dbReference type="SAM" id="MobiDB-lite"/>
    </source>
</evidence>
<name>A0AAV7FDF9_ARIFI</name>
<dbReference type="SMART" id="SM00220">
    <property type="entry name" value="S_TKc"/>
    <property type="match status" value="1"/>
</dbReference>
<comment type="caution">
    <text evidence="20">The sequence shown here is derived from an EMBL/GenBank/DDBJ whole genome shotgun (WGS) entry which is preliminary data.</text>
</comment>
<dbReference type="InterPro" id="IPR000719">
    <property type="entry name" value="Prot_kinase_dom"/>
</dbReference>
<keyword evidence="7 18" id="KW-0732">Signal</keyword>
<evidence type="ECO:0000256" key="6">
    <source>
        <dbReference type="ARBA" id="ARBA00022692"/>
    </source>
</evidence>
<reference evidence="20 21" key="1">
    <citation type="submission" date="2021-07" db="EMBL/GenBank/DDBJ databases">
        <title>The Aristolochia fimbriata genome: insights into angiosperm evolution, floral development and chemical biosynthesis.</title>
        <authorList>
            <person name="Jiao Y."/>
        </authorList>
    </citation>
    <scope>NUCLEOTIDE SEQUENCE [LARGE SCALE GENOMIC DNA]</scope>
    <source>
        <strain evidence="20">IBCAS-2021</strain>
        <tissue evidence="20">Leaf</tissue>
    </source>
</reference>
<dbReference type="PANTHER" id="PTHR48006:SF73">
    <property type="entry name" value="PROTEIN KINASE DOMAIN-CONTAINING PROTEIN"/>
    <property type="match status" value="1"/>
</dbReference>
<dbReference type="AlphaFoldDB" id="A0AAV7FDF9"/>
<dbReference type="InterPro" id="IPR032675">
    <property type="entry name" value="LRR_dom_sf"/>
</dbReference>
<evidence type="ECO:0000313" key="20">
    <source>
        <dbReference type="EMBL" id="KAG9459225.1"/>
    </source>
</evidence>
<dbReference type="EC" id="2.7.11.1" evidence="2"/>
<evidence type="ECO:0000256" key="4">
    <source>
        <dbReference type="ARBA" id="ARBA00022614"/>
    </source>
</evidence>
<dbReference type="FunFam" id="1.10.510.10:FF:000431">
    <property type="entry name" value="Putative inactive leucine-rich repeat receptor-like protein kinase"/>
    <property type="match status" value="1"/>
</dbReference>
<dbReference type="Gene3D" id="1.10.510.10">
    <property type="entry name" value="Transferase(Phosphotransferase) domain 1"/>
    <property type="match status" value="1"/>
</dbReference>
<dbReference type="InterPro" id="IPR011009">
    <property type="entry name" value="Kinase-like_dom_sf"/>
</dbReference>
<keyword evidence="11 17" id="KW-0472">Membrane</keyword>
<dbReference type="FunFam" id="3.80.10.10:FF:000380">
    <property type="entry name" value="Putative inactive leucine-rich repeat receptor-like protein kinase"/>
    <property type="match status" value="1"/>
</dbReference>
<dbReference type="PANTHER" id="PTHR48006">
    <property type="entry name" value="LEUCINE-RICH REPEAT-CONTAINING PROTEIN DDB_G0281931-RELATED"/>
    <property type="match status" value="1"/>
</dbReference>
<dbReference type="InterPro" id="IPR001611">
    <property type="entry name" value="Leu-rich_rpt"/>
</dbReference>
<evidence type="ECO:0000313" key="21">
    <source>
        <dbReference type="Proteomes" id="UP000825729"/>
    </source>
</evidence>
<evidence type="ECO:0000256" key="5">
    <source>
        <dbReference type="ARBA" id="ARBA00022679"/>
    </source>
</evidence>
<organism evidence="20 21">
    <name type="scientific">Aristolochia fimbriata</name>
    <name type="common">White veined hardy Dutchman's pipe vine</name>
    <dbReference type="NCBI Taxonomy" id="158543"/>
    <lineage>
        <taxon>Eukaryota</taxon>
        <taxon>Viridiplantae</taxon>
        <taxon>Streptophyta</taxon>
        <taxon>Embryophyta</taxon>
        <taxon>Tracheophyta</taxon>
        <taxon>Spermatophyta</taxon>
        <taxon>Magnoliopsida</taxon>
        <taxon>Magnoliidae</taxon>
        <taxon>Piperales</taxon>
        <taxon>Aristolochiaceae</taxon>
        <taxon>Aristolochia</taxon>
    </lineage>
</organism>
<keyword evidence="12" id="KW-0675">Receptor</keyword>
<dbReference type="Pfam" id="PF13855">
    <property type="entry name" value="LRR_8"/>
    <property type="match status" value="1"/>
</dbReference>
<protein>
    <recommendedName>
        <fullName evidence="2">non-specific serine/threonine protein kinase</fullName>
        <ecNumber evidence="2">2.7.11.1</ecNumber>
    </recommendedName>
</protein>
<evidence type="ECO:0000259" key="19">
    <source>
        <dbReference type="PROSITE" id="PS50011"/>
    </source>
</evidence>
<keyword evidence="5" id="KW-0808">Transferase</keyword>
<evidence type="ECO:0000256" key="3">
    <source>
        <dbReference type="ARBA" id="ARBA00022527"/>
    </source>
</evidence>
<keyword evidence="4" id="KW-0433">Leucine-rich repeat</keyword>
<sequence length="741" mass="81573">MDFRRHEFSLFLTLLTVLLFSPFSSGLLSSSESQTLFRIRSQLEYPPVIKAWNRYTDFCSIPSSPSLAIVCRDNQITELTVTGDKGPPPPSFDSTNSLQPFRVSSQSLSSSFSIDSLFTTLSKLHSLEVLSLVSLGLWGPLPAKITRFSSLRLLNLSSNFIYGQIPPLISSLSDLQSLVLDNNLLNGTVPDFGGFTGLHELDLGNNFLGPGIPSLGNKLVSVILKNNRFRSSIPTQFNNFNELQRFDVSSNKIVGPVPSPLFSLPQIQYLNLAGNQLSGALPLNITCNNELGFVDLSRNLLIGKLPACVRSNFSNRVVFYSWNCLAKVDPAHQHPQSSCHEEAIAAVAPPITKKTSKNKLVLVLVICGAGIVGLILLGIVGWVIFRKAGSRIAQAAVGNKHVPQKAATQVPSRMVVDSRHMTQGAKLGAMGLPPYNALTMEELEEATNNFDPSNLIREESNGQMYRGWLRDGSVVMMRCVKFPQKCSHQNLMQYIEFISKLRHRHVVSILGHHIDSDTIYLVFECVSNGTLTSHLTERQNQEMLKWPQRVSTVIGIARGIQFLHTGMMPGIFGNDLKINNIVLDENLVAKVSGYNLPLPSKDKISKVGSESPYSGGSDNIGSNQDGEKEDIYQLGVILIQIVTGDPISSKKEIEAAKHKLERSLADGPKKLQAAIDSSMRGTFAYESVRNAVEVALNCVATDISKRPSVEDVLWNLQYCIQIQDGWTSSENLSAQSQRFNM</sequence>
<evidence type="ECO:0000256" key="12">
    <source>
        <dbReference type="ARBA" id="ARBA00023170"/>
    </source>
</evidence>
<dbReference type="Pfam" id="PF00069">
    <property type="entry name" value="Pkinase"/>
    <property type="match status" value="1"/>
</dbReference>
<accession>A0AAV7FDF9</accession>
<feature type="compositionally biased region" description="Polar residues" evidence="16">
    <location>
        <begin position="611"/>
        <end position="624"/>
    </location>
</feature>
<feature type="domain" description="Protein kinase" evidence="19">
    <location>
        <begin position="450"/>
        <end position="718"/>
    </location>
</feature>
<dbReference type="FunFam" id="3.80.10.10:FF:000673">
    <property type="entry name" value="Probable LRR receptor-like serine/threonine-protein kinase At2g02780"/>
    <property type="match status" value="1"/>
</dbReference>
<dbReference type="GO" id="GO:0005524">
    <property type="term" value="F:ATP binding"/>
    <property type="evidence" value="ECO:0007669"/>
    <property type="project" value="InterPro"/>
</dbReference>
<dbReference type="Gene3D" id="3.30.200.20">
    <property type="entry name" value="Phosphorylase Kinase, domain 1"/>
    <property type="match status" value="1"/>
</dbReference>
<keyword evidence="21" id="KW-1185">Reference proteome</keyword>
<dbReference type="EMBL" id="JAINDJ010000002">
    <property type="protein sequence ID" value="KAG9459225.1"/>
    <property type="molecule type" value="Genomic_DNA"/>
</dbReference>
<comment type="catalytic activity">
    <reaction evidence="14">
        <text>L-threonyl-[protein] + ATP = O-phospho-L-threonyl-[protein] + ADP + H(+)</text>
        <dbReference type="Rhea" id="RHEA:46608"/>
        <dbReference type="Rhea" id="RHEA-COMP:11060"/>
        <dbReference type="Rhea" id="RHEA-COMP:11605"/>
        <dbReference type="ChEBI" id="CHEBI:15378"/>
        <dbReference type="ChEBI" id="CHEBI:30013"/>
        <dbReference type="ChEBI" id="CHEBI:30616"/>
        <dbReference type="ChEBI" id="CHEBI:61977"/>
        <dbReference type="ChEBI" id="CHEBI:456216"/>
        <dbReference type="EC" id="2.7.11.1"/>
    </reaction>
</comment>
<proteinExistence type="predicted"/>
<comment type="subcellular location">
    <subcellularLocation>
        <location evidence="1">Membrane</location>
        <topology evidence="1">Single-pass type I membrane protein</topology>
    </subcellularLocation>
</comment>
<dbReference type="PROSITE" id="PS50011">
    <property type="entry name" value="PROTEIN_KINASE_DOM"/>
    <property type="match status" value="1"/>
</dbReference>
<evidence type="ECO:0000256" key="13">
    <source>
        <dbReference type="ARBA" id="ARBA00023180"/>
    </source>
</evidence>
<evidence type="ECO:0000256" key="8">
    <source>
        <dbReference type="ARBA" id="ARBA00022737"/>
    </source>
</evidence>
<gene>
    <name evidence="20" type="ORF">H6P81_003733</name>
</gene>
<evidence type="ECO:0000256" key="10">
    <source>
        <dbReference type="ARBA" id="ARBA00022989"/>
    </source>
</evidence>
<keyword evidence="3" id="KW-0723">Serine/threonine-protein kinase</keyword>
<evidence type="ECO:0000256" key="9">
    <source>
        <dbReference type="ARBA" id="ARBA00022777"/>
    </source>
</evidence>
<evidence type="ECO:0000256" key="17">
    <source>
        <dbReference type="SAM" id="Phobius"/>
    </source>
</evidence>
<evidence type="ECO:0000256" key="1">
    <source>
        <dbReference type="ARBA" id="ARBA00004479"/>
    </source>
</evidence>